<dbReference type="EC" id="2.7.13.3" evidence="3"/>
<evidence type="ECO:0000256" key="7">
    <source>
        <dbReference type="ARBA" id="ARBA00022741"/>
    </source>
</evidence>
<dbReference type="CDD" id="cd00130">
    <property type="entry name" value="PAS"/>
    <property type="match status" value="2"/>
</dbReference>
<dbReference type="SMART" id="SM01079">
    <property type="entry name" value="CHASE"/>
    <property type="match status" value="1"/>
</dbReference>
<evidence type="ECO:0000313" key="21">
    <source>
        <dbReference type="Proteomes" id="UP000185999"/>
    </source>
</evidence>
<dbReference type="GO" id="GO:0006355">
    <property type="term" value="P:regulation of DNA-templated transcription"/>
    <property type="evidence" value="ECO:0007669"/>
    <property type="project" value="InterPro"/>
</dbReference>
<reference evidence="21" key="1">
    <citation type="submission" date="2017-01" db="EMBL/GenBank/DDBJ databases">
        <authorList>
            <person name="Varghese N."/>
            <person name="Submissions S."/>
        </authorList>
    </citation>
    <scope>NUCLEOTIDE SEQUENCE [LARGE SCALE GENOMIC DNA]</scope>
    <source>
        <strain evidence="21">DSM 22306</strain>
    </source>
</reference>
<comment type="subcellular location">
    <subcellularLocation>
        <location evidence="2">Membrane</location>
    </subcellularLocation>
</comment>
<evidence type="ECO:0000256" key="15">
    <source>
        <dbReference type="SAM" id="Phobius"/>
    </source>
</evidence>
<proteinExistence type="predicted"/>
<dbReference type="OrthoDB" id="9808408at2"/>
<dbReference type="Gene3D" id="3.30.565.10">
    <property type="entry name" value="Histidine kinase-like ATPase, C-terminal domain"/>
    <property type="match status" value="1"/>
</dbReference>
<dbReference type="SUPFAM" id="SSF55874">
    <property type="entry name" value="ATPase domain of HSP90 chaperone/DNA topoisomerase II/histidine kinase"/>
    <property type="match status" value="1"/>
</dbReference>
<dbReference type="InterPro" id="IPR000700">
    <property type="entry name" value="PAS-assoc_C"/>
</dbReference>
<dbReference type="InterPro" id="IPR042240">
    <property type="entry name" value="CHASE_sf"/>
</dbReference>
<evidence type="ECO:0000256" key="14">
    <source>
        <dbReference type="SAM" id="Coils"/>
    </source>
</evidence>
<evidence type="ECO:0000259" key="16">
    <source>
        <dbReference type="PROSITE" id="PS50109"/>
    </source>
</evidence>
<evidence type="ECO:0000313" key="20">
    <source>
        <dbReference type="EMBL" id="SIS40942.1"/>
    </source>
</evidence>
<dbReference type="SUPFAM" id="SSF55785">
    <property type="entry name" value="PYP-like sensor domain (PAS domain)"/>
    <property type="match status" value="2"/>
</dbReference>
<dbReference type="InterPro" id="IPR035965">
    <property type="entry name" value="PAS-like_dom_sf"/>
</dbReference>
<dbReference type="Pfam" id="PF00512">
    <property type="entry name" value="HisKA"/>
    <property type="match status" value="1"/>
</dbReference>
<evidence type="ECO:0000256" key="3">
    <source>
        <dbReference type="ARBA" id="ARBA00012438"/>
    </source>
</evidence>
<dbReference type="InterPro" id="IPR052162">
    <property type="entry name" value="Sensor_kinase/Photoreceptor"/>
</dbReference>
<dbReference type="AlphaFoldDB" id="A0A1N7IV25"/>
<name>A0A1N7IV25_9GAMM</name>
<dbReference type="PRINTS" id="PR00344">
    <property type="entry name" value="BCTRLSENSOR"/>
</dbReference>
<keyword evidence="8" id="KW-0418">Kinase</keyword>
<feature type="domain" description="CHASE" evidence="19">
    <location>
        <begin position="137"/>
        <end position="246"/>
    </location>
</feature>
<evidence type="ECO:0000256" key="10">
    <source>
        <dbReference type="ARBA" id="ARBA00022989"/>
    </source>
</evidence>
<evidence type="ECO:0000256" key="11">
    <source>
        <dbReference type="ARBA" id="ARBA00023136"/>
    </source>
</evidence>
<comment type="function">
    <text evidence="12">Putative oxygen sensor; modulates the activity of FixJ, a transcriptional activator of nitrogen fixation fixK gene. FixL probably acts as a kinase that phosphorylates FixJ.</text>
</comment>
<sequence>MIFTANYSFYAILSRFNWTHWLVLCSSTLLTLSGWYVTSQQSQQKMDLQYSFQANHLIELIEERIRHYEDTLKNSAATINLLNNELTAATWKTYAGALRTESKYPGVNGIGVIYNIAADQVAPFVESQQKDRPYFKIHPAHNNNEFWPITYIEPEKSNLKAIGLDIAHEANRLTAALRARDSGTTQITGPIVLVQDSKKTPGFLLYVPFYSSDRVPETLEQKQKEFIGIVYAPFIMKNLMDGALANENRLVNFSIKDGDDLLYNELSTASVDFDPMPLFSETYQIDLHGRIWTFKIQSSQIFKSLFSNYQPLIILFSGLILNILLFAFFMVLIFNHRKVIDYAEIVTQDLVKNKQDLESAYNRMSSAFDTMLDGLVVISDKGTILEVNNAALKLFLYTREELVGQNIRCMMPEPHQSAHDGYLHDYLTHGEKRVIGKRRLLQGLRKDRTVFPIYLQVSEGNEAGSKIFTGVIHDLTDKEKDEQKIAEKEAILSAAVHASLAGFLMMNTQGHFTEINKALAEWLGYSPEELIGRPVTDILPEDAHIASNDNLINMIQGHVNSIHLEKQYKRKDGALVWGVLSASTVKDKIGKVCYIVAQIINIDEAKRLSLRLSAQNLELERSNEELDQFAYVASHDLKAPLNAISKLAGWIEEDCLEVIPEASKEHFDLLKSRVSRMAKLLDDLLLFSRVGRVSHEYERVNIQQLTKNIATLQDIPTGFICTAPDISVIAPKIPLEQVLRNLIGNAVKHHPDKTGHINISIDTNPDGFYLRVIDDGAGIPQHLHAKACEMFQTLRPRDEVEGSGMGLALCKKIIEGYGGSLQIESEETKGTTIVTYLPIPQHLI</sequence>
<evidence type="ECO:0000259" key="18">
    <source>
        <dbReference type="PROSITE" id="PS50113"/>
    </source>
</evidence>
<dbReference type="InterPro" id="IPR004358">
    <property type="entry name" value="Sig_transdc_His_kin-like_C"/>
</dbReference>
<keyword evidence="6 15" id="KW-0812">Transmembrane</keyword>
<dbReference type="InterPro" id="IPR006189">
    <property type="entry name" value="CHASE_dom"/>
</dbReference>
<dbReference type="InterPro" id="IPR003661">
    <property type="entry name" value="HisK_dim/P_dom"/>
</dbReference>
<evidence type="ECO:0000256" key="4">
    <source>
        <dbReference type="ARBA" id="ARBA00022553"/>
    </source>
</evidence>
<feature type="domain" description="PAC" evidence="18">
    <location>
        <begin position="562"/>
        <end position="614"/>
    </location>
</feature>
<keyword evidence="4" id="KW-0597">Phosphoprotein</keyword>
<dbReference type="CDD" id="cd00082">
    <property type="entry name" value="HisKA"/>
    <property type="match status" value="1"/>
</dbReference>
<evidence type="ECO:0000259" key="19">
    <source>
        <dbReference type="PROSITE" id="PS50839"/>
    </source>
</evidence>
<dbReference type="PROSITE" id="PS50839">
    <property type="entry name" value="CHASE"/>
    <property type="match status" value="1"/>
</dbReference>
<dbReference type="Pfam" id="PF13426">
    <property type="entry name" value="PAS_9"/>
    <property type="match status" value="1"/>
</dbReference>
<comment type="catalytic activity">
    <reaction evidence="1">
        <text>ATP + protein L-histidine = ADP + protein N-phospho-L-histidine.</text>
        <dbReference type="EC" id="2.7.13.3"/>
    </reaction>
</comment>
<evidence type="ECO:0000259" key="17">
    <source>
        <dbReference type="PROSITE" id="PS50112"/>
    </source>
</evidence>
<keyword evidence="21" id="KW-1185">Reference proteome</keyword>
<evidence type="ECO:0000256" key="8">
    <source>
        <dbReference type="ARBA" id="ARBA00022777"/>
    </source>
</evidence>
<feature type="domain" description="PAS" evidence="17">
    <location>
        <begin position="488"/>
        <end position="558"/>
    </location>
</feature>
<dbReference type="InterPro" id="IPR013767">
    <property type="entry name" value="PAS_fold"/>
</dbReference>
<evidence type="ECO:0000256" key="13">
    <source>
        <dbReference type="ARBA" id="ARBA00070616"/>
    </source>
</evidence>
<dbReference type="PROSITE" id="PS50113">
    <property type="entry name" value="PAC"/>
    <property type="match status" value="1"/>
</dbReference>
<dbReference type="Pfam" id="PF02518">
    <property type="entry name" value="HATPase_c"/>
    <property type="match status" value="1"/>
</dbReference>
<dbReference type="SMART" id="SM00086">
    <property type="entry name" value="PAC"/>
    <property type="match status" value="1"/>
</dbReference>
<accession>A0A1N7IV25</accession>
<feature type="domain" description="Histidine kinase" evidence="16">
    <location>
        <begin position="632"/>
        <end position="841"/>
    </location>
</feature>
<dbReference type="PROSITE" id="PS50109">
    <property type="entry name" value="HIS_KIN"/>
    <property type="match status" value="1"/>
</dbReference>
<dbReference type="Pfam" id="PF03924">
    <property type="entry name" value="CHASE"/>
    <property type="match status" value="1"/>
</dbReference>
<evidence type="ECO:0000256" key="9">
    <source>
        <dbReference type="ARBA" id="ARBA00022840"/>
    </source>
</evidence>
<dbReference type="SMART" id="SM00387">
    <property type="entry name" value="HATPase_c"/>
    <property type="match status" value="1"/>
</dbReference>
<evidence type="ECO:0000256" key="12">
    <source>
        <dbReference type="ARBA" id="ARBA00059827"/>
    </source>
</evidence>
<dbReference type="PANTHER" id="PTHR43304">
    <property type="entry name" value="PHYTOCHROME-LIKE PROTEIN CPH1"/>
    <property type="match status" value="1"/>
</dbReference>
<evidence type="ECO:0000256" key="1">
    <source>
        <dbReference type="ARBA" id="ARBA00000085"/>
    </source>
</evidence>
<dbReference type="InterPro" id="IPR000014">
    <property type="entry name" value="PAS"/>
</dbReference>
<feature type="domain" description="PAS" evidence="17">
    <location>
        <begin position="360"/>
        <end position="430"/>
    </location>
</feature>
<keyword evidence="10 15" id="KW-1133">Transmembrane helix</keyword>
<dbReference type="PROSITE" id="PS50112">
    <property type="entry name" value="PAS"/>
    <property type="match status" value="2"/>
</dbReference>
<dbReference type="GO" id="GO:0000155">
    <property type="term" value="F:phosphorelay sensor kinase activity"/>
    <property type="evidence" value="ECO:0007669"/>
    <property type="project" value="InterPro"/>
</dbReference>
<evidence type="ECO:0000256" key="2">
    <source>
        <dbReference type="ARBA" id="ARBA00004370"/>
    </source>
</evidence>
<dbReference type="InterPro" id="IPR001610">
    <property type="entry name" value="PAC"/>
</dbReference>
<dbReference type="GO" id="GO:0005524">
    <property type="term" value="F:ATP binding"/>
    <property type="evidence" value="ECO:0007669"/>
    <property type="project" value="UniProtKB-KW"/>
</dbReference>
<dbReference type="NCBIfam" id="TIGR00229">
    <property type="entry name" value="sensory_box"/>
    <property type="match status" value="2"/>
</dbReference>
<dbReference type="Gene3D" id="3.30.450.20">
    <property type="entry name" value="PAS domain"/>
    <property type="match status" value="2"/>
</dbReference>
<feature type="transmembrane region" description="Helical" evidence="15">
    <location>
        <begin position="312"/>
        <end position="334"/>
    </location>
</feature>
<dbReference type="STRING" id="619304.SAMN05421760_101176"/>
<keyword evidence="9" id="KW-0067">ATP-binding</keyword>
<feature type="transmembrane region" description="Helical" evidence="15">
    <location>
        <begin position="18"/>
        <end position="37"/>
    </location>
</feature>
<protein>
    <recommendedName>
        <fullName evidence="13">Sensor protein FixL</fullName>
        <ecNumber evidence="3">2.7.13.3</ecNumber>
    </recommendedName>
</protein>
<keyword evidence="7" id="KW-0547">Nucleotide-binding</keyword>
<dbReference type="InterPro" id="IPR036890">
    <property type="entry name" value="HATPase_C_sf"/>
</dbReference>
<dbReference type="Pfam" id="PF00989">
    <property type="entry name" value="PAS"/>
    <property type="match status" value="1"/>
</dbReference>
<keyword evidence="11 15" id="KW-0472">Membrane</keyword>
<feature type="coiled-coil region" evidence="14">
    <location>
        <begin position="58"/>
        <end position="85"/>
    </location>
</feature>
<evidence type="ECO:0000256" key="5">
    <source>
        <dbReference type="ARBA" id="ARBA00022679"/>
    </source>
</evidence>
<dbReference type="InterPro" id="IPR036097">
    <property type="entry name" value="HisK_dim/P_sf"/>
</dbReference>
<dbReference type="CDD" id="cd00075">
    <property type="entry name" value="HATPase"/>
    <property type="match status" value="1"/>
</dbReference>
<dbReference type="Gene3D" id="1.10.287.130">
    <property type="match status" value="1"/>
</dbReference>
<organism evidence="20 21">
    <name type="scientific">Neptunomonas antarctica</name>
    <dbReference type="NCBI Taxonomy" id="619304"/>
    <lineage>
        <taxon>Bacteria</taxon>
        <taxon>Pseudomonadati</taxon>
        <taxon>Pseudomonadota</taxon>
        <taxon>Gammaproteobacteria</taxon>
        <taxon>Oceanospirillales</taxon>
        <taxon>Oceanospirillaceae</taxon>
        <taxon>Neptunomonas</taxon>
    </lineage>
</organism>
<dbReference type="Gene3D" id="3.30.450.350">
    <property type="entry name" value="CHASE domain"/>
    <property type="match status" value="1"/>
</dbReference>
<dbReference type="SMART" id="SM00091">
    <property type="entry name" value="PAS"/>
    <property type="match status" value="2"/>
</dbReference>
<keyword evidence="5" id="KW-0808">Transferase</keyword>
<dbReference type="InterPro" id="IPR005467">
    <property type="entry name" value="His_kinase_dom"/>
</dbReference>
<dbReference type="GO" id="GO:0016020">
    <property type="term" value="C:membrane"/>
    <property type="evidence" value="ECO:0007669"/>
    <property type="project" value="UniProtKB-SubCell"/>
</dbReference>
<gene>
    <name evidence="20" type="ORF">SAMN05421760_101176</name>
</gene>
<dbReference type="Proteomes" id="UP000185999">
    <property type="component" value="Unassembled WGS sequence"/>
</dbReference>
<keyword evidence="14" id="KW-0175">Coiled coil</keyword>
<dbReference type="InterPro" id="IPR003594">
    <property type="entry name" value="HATPase_dom"/>
</dbReference>
<dbReference type="SMART" id="SM00388">
    <property type="entry name" value="HisKA"/>
    <property type="match status" value="1"/>
</dbReference>
<dbReference type="PANTHER" id="PTHR43304:SF1">
    <property type="entry name" value="PAC DOMAIN-CONTAINING PROTEIN"/>
    <property type="match status" value="1"/>
</dbReference>
<evidence type="ECO:0000256" key="6">
    <source>
        <dbReference type="ARBA" id="ARBA00022692"/>
    </source>
</evidence>
<dbReference type="EMBL" id="FTOE01000001">
    <property type="protein sequence ID" value="SIS40942.1"/>
    <property type="molecule type" value="Genomic_DNA"/>
</dbReference>
<dbReference type="SUPFAM" id="SSF47384">
    <property type="entry name" value="Homodimeric domain of signal transducing histidine kinase"/>
    <property type="match status" value="1"/>
</dbReference>
<dbReference type="FunFam" id="3.30.450.20:FF:000060">
    <property type="entry name" value="Sensor protein FixL"/>
    <property type="match status" value="1"/>
</dbReference>
<dbReference type="RefSeq" id="WP_082400001.1">
    <property type="nucleotide sequence ID" value="NZ_FTOE01000001.1"/>
</dbReference>